<feature type="domain" description="Cyanophage outer membrane protein-like beta-barrel" evidence="1">
    <location>
        <begin position="60"/>
        <end position="182"/>
    </location>
</feature>
<reference evidence="4 5" key="1">
    <citation type="submission" date="2013-12" db="EMBL/GenBank/DDBJ databases">
        <title>Ecological redundancy of diverse viral populations within a natural community.</title>
        <authorList>
            <person name="Gregory A.C."/>
            <person name="LaButti K."/>
            <person name="Copeland A."/>
            <person name="Woyke T."/>
            <person name="Sullivan M.B."/>
        </authorList>
    </citation>
    <scope>NUCLEOTIDE SEQUENCE [LARGE SCALE GENOMIC DNA]</scope>
    <source>
        <strain evidence="2">Syn7803C43</strain>
        <strain evidence="3">Syn7803US88</strain>
    </source>
</reference>
<dbReference type="SUPFAM" id="SSF56925">
    <property type="entry name" value="OMPA-like"/>
    <property type="match status" value="1"/>
</dbReference>
<dbReference type="InterPro" id="IPR056410">
    <property type="entry name" value="Phage_OMP"/>
</dbReference>
<protein>
    <submittedName>
        <fullName evidence="2">DUF680 domain-containing protein</fullName>
    </submittedName>
</protein>
<sequence length="182" mass="18856">MYKYLTVTCYGLQQIEGASINRISLLTAPPKGGILITTRASRALFHPWDTPRDILKGKQMFKTVFAATAALSMSAGAAFAGPYVNVEANSGWTGADYSGTATDLHVGYEGALGENASYYVQGGATVVSPDGGESDTVPSGKAGLGIGLTESLGAYGEVSFVGSGDSDIDRGYGTKLGLKYSF</sequence>
<organism evidence="2 4">
    <name type="scientific">Synechococcus phage ACG-2014c</name>
    <dbReference type="NCBI Taxonomy" id="1079998"/>
    <lineage>
        <taxon>Viruses</taxon>
        <taxon>Duplodnaviria</taxon>
        <taxon>Heunggongvirae</taxon>
        <taxon>Uroviricota</taxon>
        <taxon>Caudoviricetes</taxon>
        <taxon>Pantevenvirales</taxon>
        <taxon>Kyanoviridae</taxon>
        <taxon>Namakavirus</taxon>
        <taxon>Namakavirus smbcm6</taxon>
    </lineage>
</organism>
<dbReference type="InterPro" id="IPR011250">
    <property type="entry name" value="OMP/PagP_B-barrel"/>
</dbReference>
<dbReference type="Proteomes" id="UP000185280">
    <property type="component" value="Segment"/>
</dbReference>
<dbReference type="EMBL" id="KJ019128">
    <property type="protein sequence ID" value="AIX38203.1"/>
    <property type="molecule type" value="Genomic_DNA"/>
</dbReference>
<evidence type="ECO:0000313" key="3">
    <source>
        <dbReference type="EMBL" id="AIX38203.1"/>
    </source>
</evidence>
<name>A0A0E3EPA2_9CAUD</name>
<evidence type="ECO:0000259" key="1">
    <source>
        <dbReference type="Pfam" id="PF24653"/>
    </source>
</evidence>
<accession>A0A0E3EPA2</accession>
<gene>
    <name evidence="2" type="ORF">Syn7803C43_204</name>
    <name evidence="3" type="ORF">Syn7803US88_202</name>
</gene>
<proteinExistence type="predicted"/>
<evidence type="ECO:0000313" key="5">
    <source>
        <dbReference type="Proteomes" id="UP000185280"/>
    </source>
</evidence>
<dbReference type="EMBL" id="KJ019027">
    <property type="protein sequence ID" value="AIX14599.1"/>
    <property type="molecule type" value="Genomic_DNA"/>
</dbReference>
<evidence type="ECO:0000313" key="4">
    <source>
        <dbReference type="Proteomes" id="UP000185279"/>
    </source>
</evidence>
<evidence type="ECO:0000313" key="2">
    <source>
        <dbReference type="EMBL" id="AIX14599.1"/>
    </source>
</evidence>
<dbReference type="Proteomes" id="UP000185279">
    <property type="component" value="Segment"/>
</dbReference>
<dbReference type="Pfam" id="PF24653">
    <property type="entry name" value="Phage_OMP"/>
    <property type="match status" value="1"/>
</dbReference>